<evidence type="ECO:0000313" key="2">
    <source>
        <dbReference type="Proteomes" id="UP000694559"/>
    </source>
</evidence>
<proteinExistence type="predicted"/>
<reference evidence="1" key="2">
    <citation type="submission" date="2025-09" db="UniProtKB">
        <authorList>
            <consortium name="Ensembl"/>
        </authorList>
    </citation>
    <scope>IDENTIFICATION</scope>
</reference>
<dbReference type="OMA" id="KEFWQRI"/>
<accession>A0A8C6Y5Y3</accession>
<name>A0A8C6Y5Y3_NAJNA</name>
<evidence type="ECO:0000313" key="1">
    <source>
        <dbReference type="Ensembl" id="ENSNNAP00000024073.1"/>
    </source>
</evidence>
<protein>
    <submittedName>
        <fullName evidence="1">Uncharacterized protein</fullName>
    </submittedName>
</protein>
<sequence length="87" mass="10868">MSVCVSYFLVLWRNQNDHVWWKYRKTKEFWQRIQKWLEEMLGHKIEFKPEFSLLGIITEKYNKEEIYLIIHVIMAARLAFSQMWKNK</sequence>
<reference evidence="1" key="1">
    <citation type="submission" date="2025-08" db="UniProtKB">
        <authorList>
            <consortium name="Ensembl"/>
        </authorList>
    </citation>
    <scope>IDENTIFICATION</scope>
</reference>
<dbReference type="AlphaFoldDB" id="A0A8C6Y5Y3"/>
<keyword evidence="2" id="KW-1185">Reference proteome</keyword>
<dbReference type="Ensembl" id="ENSNNAT00000025240.1">
    <property type="protein sequence ID" value="ENSNNAP00000024073.1"/>
    <property type="gene ID" value="ENSNNAG00000015828.1"/>
</dbReference>
<organism evidence="1 2">
    <name type="scientific">Naja naja</name>
    <name type="common">Indian cobra</name>
    <dbReference type="NCBI Taxonomy" id="35670"/>
    <lineage>
        <taxon>Eukaryota</taxon>
        <taxon>Metazoa</taxon>
        <taxon>Chordata</taxon>
        <taxon>Craniata</taxon>
        <taxon>Vertebrata</taxon>
        <taxon>Euteleostomi</taxon>
        <taxon>Lepidosauria</taxon>
        <taxon>Squamata</taxon>
        <taxon>Bifurcata</taxon>
        <taxon>Unidentata</taxon>
        <taxon>Episquamata</taxon>
        <taxon>Toxicofera</taxon>
        <taxon>Serpentes</taxon>
        <taxon>Colubroidea</taxon>
        <taxon>Elapidae</taxon>
        <taxon>Elapinae</taxon>
        <taxon>Naja</taxon>
    </lineage>
</organism>
<dbReference type="Proteomes" id="UP000694559">
    <property type="component" value="Unplaced"/>
</dbReference>
<dbReference type="GeneTree" id="ENSGT01000000219769"/>